<dbReference type="EMBL" id="ML211642">
    <property type="protein sequence ID" value="TFK81184.1"/>
    <property type="molecule type" value="Genomic_DNA"/>
</dbReference>
<name>A0A5C3NV35_9APHY</name>
<protein>
    <submittedName>
        <fullName evidence="2">Uncharacterized protein</fullName>
    </submittedName>
</protein>
<gene>
    <name evidence="2" type="ORF">K466DRAFT_348618</name>
</gene>
<feature type="region of interest" description="Disordered" evidence="1">
    <location>
        <begin position="46"/>
        <end position="73"/>
    </location>
</feature>
<evidence type="ECO:0000313" key="2">
    <source>
        <dbReference type="EMBL" id="TFK81184.1"/>
    </source>
</evidence>
<dbReference type="AlphaFoldDB" id="A0A5C3NV35"/>
<accession>A0A5C3NV35</accession>
<evidence type="ECO:0000256" key="1">
    <source>
        <dbReference type="SAM" id="MobiDB-lite"/>
    </source>
</evidence>
<feature type="region of interest" description="Disordered" evidence="1">
    <location>
        <begin position="1"/>
        <end position="23"/>
    </location>
</feature>
<dbReference type="Proteomes" id="UP000308197">
    <property type="component" value="Unassembled WGS sequence"/>
</dbReference>
<evidence type="ECO:0000313" key="3">
    <source>
        <dbReference type="Proteomes" id="UP000308197"/>
    </source>
</evidence>
<reference evidence="2 3" key="1">
    <citation type="journal article" date="2019" name="Nat. Ecol. Evol.">
        <title>Megaphylogeny resolves global patterns of mushroom evolution.</title>
        <authorList>
            <person name="Varga T."/>
            <person name="Krizsan K."/>
            <person name="Foldi C."/>
            <person name="Dima B."/>
            <person name="Sanchez-Garcia M."/>
            <person name="Sanchez-Ramirez S."/>
            <person name="Szollosi G.J."/>
            <person name="Szarkandi J.G."/>
            <person name="Papp V."/>
            <person name="Albert L."/>
            <person name="Andreopoulos W."/>
            <person name="Angelini C."/>
            <person name="Antonin V."/>
            <person name="Barry K.W."/>
            <person name="Bougher N.L."/>
            <person name="Buchanan P."/>
            <person name="Buyck B."/>
            <person name="Bense V."/>
            <person name="Catcheside P."/>
            <person name="Chovatia M."/>
            <person name="Cooper J."/>
            <person name="Damon W."/>
            <person name="Desjardin D."/>
            <person name="Finy P."/>
            <person name="Geml J."/>
            <person name="Haridas S."/>
            <person name="Hughes K."/>
            <person name="Justo A."/>
            <person name="Karasinski D."/>
            <person name="Kautmanova I."/>
            <person name="Kiss B."/>
            <person name="Kocsube S."/>
            <person name="Kotiranta H."/>
            <person name="LaButti K.M."/>
            <person name="Lechner B.E."/>
            <person name="Liimatainen K."/>
            <person name="Lipzen A."/>
            <person name="Lukacs Z."/>
            <person name="Mihaltcheva S."/>
            <person name="Morgado L.N."/>
            <person name="Niskanen T."/>
            <person name="Noordeloos M.E."/>
            <person name="Ohm R.A."/>
            <person name="Ortiz-Santana B."/>
            <person name="Ovrebo C."/>
            <person name="Racz N."/>
            <person name="Riley R."/>
            <person name="Savchenko A."/>
            <person name="Shiryaev A."/>
            <person name="Soop K."/>
            <person name="Spirin V."/>
            <person name="Szebenyi C."/>
            <person name="Tomsovsky M."/>
            <person name="Tulloss R.E."/>
            <person name="Uehling J."/>
            <person name="Grigoriev I.V."/>
            <person name="Vagvolgyi C."/>
            <person name="Papp T."/>
            <person name="Martin F.M."/>
            <person name="Miettinen O."/>
            <person name="Hibbett D.S."/>
            <person name="Nagy L.G."/>
        </authorList>
    </citation>
    <scope>NUCLEOTIDE SEQUENCE [LARGE SCALE GENOMIC DNA]</scope>
    <source>
        <strain evidence="2 3">HHB13444</strain>
    </source>
</reference>
<dbReference type="InParanoid" id="A0A5C3NV35"/>
<proteinExistence type="predicted"/>
<keyword evidence="3" id="KW-1185">Reference proteome</keyword>
<sequence>MVASKSEASSSERARSTRPSPSPCGRCCAYLAHCCPLPMGPSLKTYTIPSGTSGGQSGEWSPYPSAPSRSLEENLHHRTSDDRCCSPAVRLPCSADVMIPTESGALRWQEMRFVFPPTTRTRFMNGYVCMPARSGLCTNTGCPRHMTEQLKGWPPLELPRNHRVTRLSLSRATANAHV</sequence>
<organism evidence="2 3">
    <name type="scientific">Polyporus arcularius HHB13444</name>
    <dbReference type="NCBI Taxonomy" id="1314778"/>
    <lineage>
        <taxon>Eukaryota</taxon>
        <taxon>Fungi</taxon>
        <taxon>Dikarya</taxon>
        <taxon>Basidiomycota</taxon>
        <taxon>Agaricomycotina</taxon>
        <taxon>Agaricomycetes</taxon>
        <taxon>Polyporales</taxon>
        <taxon>Polyporaceae</taxon>
        <taxon>Polyporus</taxon>
    </lineage>
</organism>